<dbReference type="GeneID" id="73292525"/>
<feature type="region of interest" description="Disordered" evidence="1">
    <location>
        <begin position="97"/>
        <end position="116"/>
    </location>
</feature>
<dbReference type="Proteomes" id="UP001056855">
    <property type="component" value="Plasmid unnamed3"/>
</dbReference>
<protein>
    <submittedName>
        <fullName evidence="3">PadR family transcriptional regulator</fullName>
    </submittedName>
</protein>
<evidence type="ECO:0000256" key="1">
    <source>
        <dbReference type="SAM" id="MobiDB-lite"/>
    </source>
</evidence>
<gene>
    <name evidence="3" type="ORF">NGM29_20725</name>
</gene>
<keyword evidence="4" id="KW-1185">Reference proteome</keyword>
<dbReference type="EMBL" id="CP100358">
    <property type="protein sequence ID" value="UTF56015.1"/>
    <property type="molecule type" value="Genomic_DNA"/>
</dbReference>
<dbReference type="InterPro" id="IPR005149">
    <property type="entry name" value="Tscrpt_reg_PadR_N"/>
</dbReference>
<accession>A0A9E7NFF2</accession>
<feature type="domain" description="Transcription regulator PadR N-terminal" evidence="2">
    <location>
        <begin position="27"/>
        <end position="83"/>
    </location>
</feature>
<dbReference type="AlphaFoldDB" id="A0A9E7NFF2"/>
<geneLocation type="plasmid" evidence="3 4">
    <name>unnamed3</name>
</geneLocation>
<dbReference type="InterPro" id="IPR036390">
    <property type="entry name" value="WH_DNA-bd_sf"/>
</dbReference>
<reference evidence="3" key="1">
    <citation type="submission" date="2022-06" db="EMBL/GenBank/DDBJ databases">
        <title>Diverse halophilic archaea isolated from saline environments.</title>
        <authorList>
            <person name="Cui H.-L."/>
        </authorList>
    </citation>
    <scope>NUCLEOTIDE SEQUENCE</scope>
    <source>
        <strain evidence="3">WLHS1</strain>
        <plasmid evidence="3">unnamed3</plasmid>
    </source>
</reference>
<sequence length="116" mass="12812">MIDLTAFQQNCVLVIASSERQHGDIPHGLAVKEALEQIYGKEVNHGRLYPNLDALVDRGLVEKTERDKRTNAYSLTQKGAEAINDLQYFVRHAQGKDVANPYGSEDTQASTAPADD</sequence>
<dbReference type="RefSeq" id="WP_254161611.1">
    <property type="nucleotide sequence ID" value="NZ_CP100358.1"/>
</dbReference>
<dbReference type="KEGG" id="sawl:NGM29_20725"/>
<feature type="compositionally biased region" description="Polar residues" evidence="1">
    <location>
        <begin position="105"/>
        <end position="116"/>
    </location>
</feature>
<dbReference type="InterPro" id="IPR036388">
    <property type="entry name" value="WH-like_DNA-bd_sf"/>
</dbReference>
<proteinExistence type="predicted"/>
<keyword evidence="3" id="KW-0614">Plasmid</keyword>
<evidence type="ECO:0000313" key="4">
    <source>
        <dbReference type="Proteomes" id="UP001056855"/>
    </source>
</evidence>
<organism evidence="3 4">
    <name type="scientific">Natronosalvus rutilus</name>
    <dbReference type="NCBI Taxonomy" id="2953753"/>
    <lineage>
        <taxon>Archaea</taxon>
        <taxon>Methanobacteriati</taxon>
        <taxon>Methanobacteriota</taxon>
        <taxon>Stenosarchaea group</taxon>
        <taxon>Halobacteria</taxon>
        <taxon>Halobacteriales</taxon>
        <taxon>Natrialbaceae</taxon>
        <taxon>Natronosalvus</taxon>
    </lineage>
</organism>
<dbReference type="Gene3D" id="1.10.10.10">
    <property type="entry name" value="Winged helix-like DNA-binding domain superfamily/Winged helix DNA-binding domain"/>
    <property type="match status" value="1"/>
</dbReference>
<dbReference type="SUPFAM" id="SSF46785">
    <property type="entry name" value="Winged helix' DNA-binding domain"/>
    <property type="match status" value="1"/>
</dbReference>
<evidence type="ECO:0000313" key="3">
    <source>
        <dbReference type="EMBL" id="UTF56015.1"/>
    </source>
</evidence>
<evidence type="ECO:0000259" key="2">
    <source>
        <dbReference type="Pfam" id="PF03551"/>
    </source>
</evidence>
<name>A0A9E7NFF2_9EURY</name>
<dbReference type="Pfam" id="PF03551">
    <property type="entry name" value="PadR"/>
    <property type="match status" value="1"/>
</dbReference>